<evidence type="ECO:0000313" key="3">
    <source>
        <dbReference type="Proteomes" id="UP000825072"/>
    </source>
</evidence>
<name>A0AAD1KPZ1_9ACTN</name>
<gene>
    <name evidence="2" type="ORF">KB1_15920</name>
</gene>
<dbReference type="RefSeq" id="WP_002527694.1">
    <property type="nucleotide sequence ID" value="NZ_AP024747.1"/>
</dbReference>
<evidence type="ECO:0000313" key="2">
    <source>
        <dbReference type="EMBL" id="BCY25602.1"/>
    </source>
</evidence>
<dbReference type="AlphaFoldDB" id="A0AAD1KPZ1"/>
<reference evidence="2" key="1">
    <citation type="submission" date="2021-06" db="EMBL/GenBank/DDBJ databases">
        <title>Genome sequence of Cutibacterium modestum strain KB17-24694.</title>
        <authorList>
            <person name="Dekio I."/>
            <person name="Asahina A."/>
            <person name="Nishida M."/>
        </authorList>
    </citation>
    <scope>NUCLEOTIDE SEQUENCE</scope>
    <source>
        <strain evidence="2">KB17-24694</strain>
    </source>
</reference>
<keyword evidence="1" id="KW-0472">Membrane</keyword>
<feature type="transmembrane region" description="Helical" evidence="1">
    <location>
        <begin position="216"/>
        <end position="235"/>
    </location>
</feature>
<evidence type="ECO:0000256" key="1">
    <source>
        <dbReference type="SAM" id="Phobius"/>
    </source>
</evidence>
<dbReference type="Proteomes" id="UP000825072">
    <property type="component" value="Chromosome 1"/>
</dbReference>
<keyword evidence="1" id="KW-0812">Transmembrane</keyword>
<accession>A0AAD1KPZ1</accession>
<protein>
    <recommendedName>
        <fullName evidence="4">Prepilin type IV endopeptidase peptidase domain-containing protein</fullName>
    </recommendedName>
</protein>
<dbReference type="EMBL" id="AP024747">
    <property type="protein sequence ID" value="BCY25602.1"/>
    <property type="molecule type" value="Genomic_DNA"/>
</dbReference>
<feature type="transmembrane region" description="Helical" evidence="1">
    <location>
        <begin position="126"/>
        <end position="146"/>
    </location>
</feature>
<sequence>MWIILGSTVACGLALWHLHVTVPHLVEPTIEEVGDEVLAIKPRYDSLATPLRTVVVAVTAVVCGAASTLTPPWTWGVWWIWSGSVTTLVVVDHATTFLPLRLWRRCVAEAGLALLAGIVLTQPPQARSLVACVLIAAASTAFFWLMWRLSSSLGYGDVKLASGTGFLGATTAASIPHPDFIRAGMTTLLSATILRAVVAIAVTLVRKHRPSPWGSAFAYGPALWAGPWMALVISLE</sequence>
<feature type="transmembrane region" description="Helical" evidence="1">
    <location>
        <begin position="76"/>
        <end position="95"/>
    </location>
</feature>
<organism evidence="2 3">
    <name type="scientific">Cutibacterium modestum</name>
    <dbReference type="NCBI Taxonomy" id="2559073"/>
    <lineage>
        <taxon>Bacteria</taxon>
        <taxon>Bacillati</taxon>
        <taxon>Actinomycetota</taxon>
        <taxon>Actinomycetes</taxon>
        <taxon>Propionibacteriales</taxon>
        <taxon>Propionibacteriaceae</taxon>
        <taxon>Cutibacterium</taxon>
    </lineage>
</organism>
<dbReference type="GeneID" id="92880391"/>
<feature type="transmembrane region" description="Helical" evidence="1">
    <location>
        <begin position="181"/>
        <end position="204"/>
    </location>
</feature>
<feature type="transmembrane region" description="Helical" evidence="1">
    <location>
        <begin position="51"/>
        <end position="70"/>
    </location>
</feature>
<evidence type="ECO:0008006" key="4">
    <source>
        <dbReference type="Google" id="ProtNLM"/>
    </source>
</evidence>
<proteinExistence type="predicted"/>
<keyword evidence="1" id="KW-1133">Transmembrane helix</keyword>